<accession>A0A2T1DAB3</accession>
<evidence type="ECO:0000313" key="2">
    <source>
        <dbReference type="Proteomes" id="UP000238634"/>
    </source>
</evidence>
<name>A0A2T1DAB3_9CYAN</name>
<sequence>MNNTPKVQQNFHGSVSGGVAGNVEGDMIITQDQSTTEQNFEILLTDYKQFVDQLQQKYPNLADPIAVPQIIEVEAKLIEAQDPQRWQNFLSLKRLWKGGKKAGVKVGEHFAENNVWAKGAIAFLEGVSEDVK</sequence>
<proteinExistence type="predicted"/>
<evidence type="ECO:0000313" key="1">
    <source>
        <dbReference type="EMBL" id="PSB17429.1"/>
    </source>
</evidence>
<dbReference type="EMBL" id="PVWG01000028">
    <property type="protein sequence ID" value="PSB17429.1"/>
    <property type="molecule type" value="Genomic_DNA"/>
</dbReference>
<dbReference type="OrthoDB" id="572740at2"/>
<dbReference type="RefSeq" id="WP_073074249.1">
    <property type="nucleotide sequence ID" value="NZ_MPPI01000032.1"/>
</dbReference>
<keyword evidence="2" id="KW-1185">Reference proteome</keyword>
<reference evidence="1 2" key="1">
    <citation type="submission" date="2018-02" db="EMBL/GenBank/DDBJ databases">
        <authorList>
            <person name="Cohen D.B."/>
            <person name="Kent A.D."/>
        </authorList>
    </citation>
    <scope>NUCLEOTIDE SEQUENCE [LARGE SCALE GENOMIC DNA]</scope>
    <source>
        <strain evidence="1 2">ULC007</strain>
    </source>
</reference>
<protein>
    <submittedName>
        <fullName evidence="1">Uncharacterized protein</fullName>
    </submittedName>
</protein>
<dbReference type="AlphaFoldDB" id="A0A2T1DAB3"/>
<dbReference type="Proteomes" id="UP000238634">
    <property type="component" value="Unassembled WGS sequence"/>
</dbReference>
<organism evidence="1 2">
    <name type="scientific">Phormidesmis priestleyi ULC007</name>
    <dbReference type="NCBI Taxonomy" id="1920490"/>
    <lineage>
        <taxon>Bacteria</taxon>
        <taxon>Bacillati</taxon>
        <taxon>Cyanobacteriota</taxon>
        <taxon>Cyanophyceae</taxon>
        <taxon>Leptolyngbyales</taxon>
        <taxon>Leptolyngbyaceae</taxon>
        <taxon>Phormidesmis</taxon>
    </lineage>
</organism>
<comment type="caution">
    <text evidence="1">The sequence shown here is derived from an EMBL/GenBank/DDBJ whole genome shotgun (WGS) entry which is preliminary data.</text>
</comment>
<dbReference type="STRING" id="1920490.GCA_001895925_01827"/>
<gene>
    <name evidence="1" type="ORF">C7B65_18555</name>
</gene>
<reference evidence="1 2" key="2">
    <citation type="submission" date="2018-03" db="EMBL/GenBank/DDBJ databases">
        <title>The ancient ancestry and fast evolution of plastids.</title>
        <authorList>
            <person name="Moore K.R."/>
            <person name="Magnabosco C."/>
            <person name="Momper L."/>
            <person name="Gold D.A."/>
            <person name="Bosak T."/>
            <person name="Fournier G.P."/>
        </authorList>
    </citation>
    <scope>NUCLEOTIDE SEQUENCE [LARGE SCALE GENOMIC DNA]</scope>
    <source>
        <strain evidence="1 2">ULC007</strain>
    </source>
</reference>